<dbReference type="InterPro" id="IPR011990">
    <property type="entry name" value="TPR-like_helical_dom_sf"/>
</dbReference>
<reference evidence="5 6" key="1">
    <citation type="submission" date="2014-09" db="EMBL/GenBank/DDBJ databases">
        <title>Sporocytophaga myxococcoides PG-01 genome sequencing.</title>
        <authorList>
            <person name="Liu L."/>
            <person name="Gao P.J."/>
            <person name="Chen G.J."/>
            <person name="Wang L.S."/>
        </authorList>
    </citation>
    <scope>NUCLEOTIDE SEQUENCE [LARGE SCALE GENOMIC DNA]</scope>
    <source>
        <strain evidence="5 6">PG-01</strain>
    </source>
</reference>
<feature type="transmembrane region" description="Helical" evidence="4">
    <location>
        <begin position="314"/>
        <end position="332"/>
    </location>
</feature>
<feature type="repeat" description="TPR" evidence="3">
    <location>
        <begin position="172"/>
        <end position="205"/>
    </location>
</feature>
<dbReference type="AlphaFoldDB" id="A0A098LBS4"/>
<keyword evidence="2 3" id="KW-0802">TPR repeat</keyword>
<dbReference type="eggNOG" id="COG0457">
    <property type="taxonomic scope" value="Bacteria"/>
</dbReference>
<feature type="repeat" description="TPR" evidence="3">
    <location>
        <begin position="104"/>
        <end position="137"/>
    </location>
</feature>
<evidence type="ECO:0000256" key="1">
    <source>
        <dbReference type="ARBA" id="ARBA00022737"/>
    </source>
</evidence>
<dbReference type="OrthoDB" id="1489995at2"/>
<dbReference type="InterPro" id="IPR013105">
    <property type="entry name" value="TPR_2"/>
</dbReference>
<dbReference type="SMART" id="SM00028">
    <property type="entry name" value="TPR"/>
    <property type="match status" value="6"/>
</dbReference>
<dbReference type="SUPFAM" id="SSF48452">
    <property type="entry name" value="TPR-like"/>
    <property type="match status" value="1"/>
</dbReference>
<name>A0A098LBS4_9BACT</name>
<feature type="transmembrane region" description="Helical" evidence="4">
    <location>
        <begin position="270"/>
        <end position="294"/>
    </location>
</feature>
<dbReference type="Proteomes" id="UP000030185">
    <property type="component" value="Unassembled WGS sequence"/>
</dbReference>
<dbReference type="EMBL" id="BBLT01000002">
    <property type="protein sequence ID" value="GAL84366.1"/>
    <property type="molecule type" value="Genomic_DNA"/>
</dbReference>
<dbReference type="Pfam" id="PF07719">
    <property type="entry name" value="TPR_2"/>
    <property type="match status" value="1"/>
</dbReference>
<evidence type="ECO:0000256" key="2">
    <source>
        <dbReference type="ARBA" id="ARBA00022803"/>
    </source>
</evidence>
<dbReference type="Pfam" id="PF13432">
    <property type="entry name" value="TPR_16"/>
    <property type="match status" value="1"/>
</dbReference>
<proteinExistence type="predicted"/>
<keyword evidence="4" id="KW-0812">Transmembrane</keyword>
<evidence type="ECO:0000256" key="4">
    <source>
        <dbReference type="SAM" id="Phobius"/>
    </source>
</evidence>
<dbReference type="PROSITE" id="PS50005">
    <property type="entry name" value="TPR"/>
    <property type="match status" value="2"/>
</dbReference>
<dbReference type="Gene3D" id="1.25.40.10">
    <property type="entry name" value="Tetratricopeptide repeat domain"/>
    <property type="match status" value="1"/>
</dbReference>
<keyword evidence="6" id="KW-1185">Reference proteome</keyword>
<keyword evidence="4" id="KW-0472">Membrane</keyword>
<dbReference type="InterPro" id="IPR019734">
    <property type="entry name" value="TPR_rpt"/>
</dbReference>
<feature type="transmembrane region" description="Helical" evidence="4">
    <location>
        <begin position="229"/>
        <end position="250"/>
    </location>
</feature>
<comment type="caution">
    <text evidence="5">The sequence shown here is derived from an EMBL/GenBank/DDBJ whole genome shotgun (WGS) entry which is preliminary data.</text>
</comment>
<dbReference type="PANTHER" id="PTHR12558:SF13">
    <property type="entry name" value="CELL DIVISION CYCLE PROTEIN 27 HOMOLOG"/>
    <property type="match status" value="1"/>
</dbReference>
<feature type="transmembrane region" description="Helical" evidence="4">
    <location>
        <begin position="367"/>
        <end position="388"/>
    </location>
</feature>
<protein>
    <submittedName>
        <fullName evidence="5">Uncharacterized protein</fullName>
    </submittedName>
</protein>
<sequence length="416" mass="47360">MIFNSSERARLLIDQRRFKEAEEELKKCLSSDPNNPEVFSLLCICKWHEGKYDEAEDFIKSAISLAPANPYLLYIFSKVLLDQDKLDQAEKYIIEAISIDPLVADFFGLRASVFLQRKNWELALHYANKGLALEPDNLGCLNIRSTALLKLDRKEESYDTIHEALHYDPENPITHSNLGWGLLEKGDHKKALVHFGKALQIDPELEYAKHGLVESLKARYWIYRIFLKYAFWIGNMKSGAQWAILIGFFFGSKVLSFLADRIPALNPFILPFIILYILFAISTWIIRPITNLFLRLNVYGRYALTQTEIQTSNFVGVSVCIGLISLLAYPFFMNDLLLYTGIFGLSMMIPLSSMLNPPKKNNKRMLIIYTSILGLIGVSGLFCFASGLEVAESLGIIYLIGIMLFQWVSNALIIGR</sequence>
<dbReference type="RefSeq" id="WP_045460806.1">
    <property type="nucleotide sequence ID" value="NZ_BBLT01000002.1"/>
</dbReference>
<organism evidence="5 6">
    <name type="scientific">Sporocytophaga myxococcoides</name>
    <dbReference type="NCBI Taxonomy" id="153721"/>
    <lineage>
        <taxon>Bacteria</taxon>
        <taxon>Pseudomonadati</taxon>
        <taxon>Bacteroidota</taxon>
        <taxon>Cytophagia</taxon>
        <taxon>Cytophagales</taxon>
        <taxon>Cytophagaceae</taxon>
        <taxon>Sporocytophaga</taxon>
    </lineage>
</organism>
<feature type="transmembrane region" description="Helical" evidence="4">
    <location>
        <begin position="338"/>
        <end position="355"/>
    </location>
</feature>
<keyword evidence="4" id="KW-1133">Transmembrane helix</keyword>
<gene>
    <name evidence="5" type="ORF">MYP_1594</name>
</gene>
<feature type="transmembrane region" description="Helical" evidence="4">
    <location>
        <begin position="394"/>
        <end position="414"/>
    </location>
</feature>
<dbReference type="Pfam" id="PF14559">
    <property type="entry name" value="TPR_19"/>
    <property type="match status" value="1"/>
</dbReference>
<dbReference type="STRING" id="153721.MYP_1594"/>
<keyword evidence="1" id="KW-0677">Repeat</keyword>
<accession>A0A098LBS4</accession>
<evidence type="ECO:0000313" key="6">
    <source>
        <dbReference type="Proteomes" id="UP000030185"/>
    </source>
</evidence>
<dbReference type="PANTHER" id="PTHR12558">
    <property type="entry name" value="CELL DIVISION CYCLE 16,23,27"/>
    <property type="match status" value="1"/>
</dbReference>
<evidence type="ECO:0000256" key="3">
    <source>
        <dbReference type="PROSITE-ProRule" id="PRU00339"/>
    </source>
</evidence>
<evidence type="ECO:0000313" key="5">
    <source>
        <dbReference type="EMBL" id="GAL84366.1"/>
    </source>
</evidence>